<name>A0ACC7NWZ4_9BACL</name>
<keyword evidence="2" id="KW-1185">Reference proteome</keyword>
<evidence type="ECO:0000313" key="2">
    <source>
        <dbReference type="Proteomes" id="UP001631969"/>
    </source>
</evidence>
<protein>
    <submittedName>
        <fullName evidence="1">Helix-turn-helix transcriptional regulator</fullName>
    </submittedName>
</protein>
<gene>
    <name evidence="1" type="ORF">ACI1P1_13365</name>
</gene>
<organism evidence="1 2">
    <name type="scientific">Paenibacillus mesotrionivorans</name>
    <dbReference type="NCBI Taxonomy" id="3160968"/>
    <lineage>
        <taxon>Bacteria</taxon>
        <taxon>Bacillati</taxon>
        <taxon>Bacillota</taxon>
        <taxon>Bacilli</taxon>
        <taxon>Bacillales</taxon>
        <taxon>Paenibacillaceae</taxon>
        <taxon>Paenibacillus</taxon>
    </lineage>
</organism>
<sequence>MQISRLFEIVYLLLDRRMITAKELAEHFEVSVRTIYRDIETLSAAGIPVYASQGKGGGIKLMEHYVLNKSLLSDAEQKEVLFALQSLTAAQHSDAERVLSKLSGLFHKNADSWIEVDLAPWGSSKRKTEEFTALKNAILGRRIIEFGYVNNAGDTSNRRVEPVKLIFKVNAWYLQGFCLVKEELRSFKLSRMSDLEITGESFPERPPEETHEPEPPAPTQQWVDLKLRFSLRGTYRVYDEFKEQQITRHEDGSCTVDTSLPESSWLLHYLLSFGAELEVLSPPHMRSSLQAELVKMLDRYPG</sequence>
<dbReference type="Proteomes" id="UP001631969">
    <property type="component" value="Unassembled WGS sequence"/>
</dbReference>
<comment type="caution">
    <text evidence="1">The sequence shown here is derived from an EMBL/GenBank/DDBJ whole genome shotgun (WGS) entry which is preliminary data.</text>
</comment>
<accession>A0ACC7NWZ4</accession>
<proteinExistence type="predicted"/>
<dbReference type="EMBL" id="JBJURJ010000008">
    <property type="protein sequence ID" value="MFM9329278.1"/>
    <property type="molecule type" value="Genomic_DNA"/>
</dbReference>
<evidence type="ECO:0000313" key="1">
    <source>
        <dbReference type="EMBL" id="MFM9329278.1"/>
    </source>
</evidence>
<reference evidence="1" key="1">
    <citation type="submission" date="2024-12" db="EMBL/GenBank/DDBJ databases">
        <authorList>
            <person name="Wu N."/>
        </authorList>
    </citation>
    <scope>NUCLEOTIDE SEQUENCE</scope>
    <source>
        <strain evidence="1">P15</strain>
    </source>
</reference>